<protein>
    <submittedName>
        <fullName evidence="1">Uncharacterized protein</fullName>
    </submittedName>
</protein>
<name>A0A6G1E6E3_9ORYZ</name>
<accession>A0A6G1E6E3</accession>
<keyword evidence="2" id="KW-1185">Reference proteome</keyword>
<organism evidence="1 2">
    <name type="scientific">Oryza meyeriana var. granulata</name>
    <dbReference type="NCBI Taxonomy" id="110450"/>
    <lineage>
        <taxon>Eukaryota</taxon>
        <taxon>Viridiplantae</taxon>
        <taxon>Streptophyta</taxon>
        <taxon>Embryophyta</taxon>
        <taxon>Tracheophyta</taxon>
        <taxon>Spermatophyta</taxon>
        <taxon>Magnoliopsida</taxon>
        <taxon>Liliopsida</taxon>
        <taxon>Poales</taxon>
        <taxon>Poaceae</taxon>
        <taxon>BOP clade</taxon>
        <taxon>Oryzoideae</taxon>
        <taxon>Oryzeae</taxon>
        <taxon>Oryzinae</taxon>
        <taxon>Oryza</taxon>
        <taxon>Oryza meyeriana</taxon>
    </lineage>
</organism>
<dbReference type="Proteomes" id="UP000479710">
    <property type="component" value="Unassembled WGS sequence"/>
</dbReference>
<evidence type="ECO:0000313" key="2">
    <source>
        <dbReference type="Proteomes" id="UP000479710"/>
    </source>
</evidence>
<sequence length="65" mass="7141">MADGASANPNNPLSLPQRSTQKKLIPDWLNSPIWSSLSKVVVCCLMKMGQRLGTVGQRGWMASKR</sequence>
<proteinExistence type="predicted"/>
<reference evidence="1 2" key="1">
    <citation type="submission" date="2019-11" db="EMBL/GenBank/DDBJ databases">
        <title>Whole genome sequence of Oryza granulata.</title>
        <authorList>
            <person name="Li W."/>
        </authorList>
    </citation>
    <scope>NUCLEOTIDE SEQUENCE [LARGE SCALE GENOMIC DNA]</scope>
    <source>
        <strain evidence="2">cv. Menghai</strain>
        <tissue evidence="1">Leaf</tissue>
    </source>
</reference>
<evidence type="ECO:0000313" key="1">
    <source>
        <dbReference type="EMBL" id="KAF0920231.1"/>
    </source>
</evidence>
<dbReference type="AlphaFoldDB" id="A0A6G1E6E3"/>
<dbReference type="EMBL" id="SPHZ02000005">
    <property type="protein sequence ID" value="KAF0920231.1"/>
    <property type="molecule type" value="Genomic_DNA"/>
</dbReference>
<comment type="caution">
    <text evidence="1">The sequence shown here is derived from an EMBL/GenBank/DDBJ whole genome shotgun (WGS) entry which is preliminary data.</text>
</comment>
<gene>
    <name evidence="1" type="ORF">E2562_034039</name>
</gene>